<protein>
    <submittedName>
        <fullName evidence="1">Uncharacterized protein</fullName>
    </submittedName>
</protein>
<comment type="caution">
    <text evidence="1">The sequence shown here is derived from an EMBL/GenBank/DDBJ whole genome shotgun (WGS) entry which is preliminary data.</text>
</comment>
<name>A0A1J5RUI4_9ZZZZ</name>
<dbReference type="Pfam" id="PF19788">
    <property type="entry name" value="DUF6272"/>
    <property type="match status" value="1"/>
</dbReference>
<dbReference type="NCBIfam" id="NF038262">
    <property type="entry name" value="SiaB_fam_kinase"/>
    <property type="match status" value="1"/>
</dbReference>
<gene>
    <name evidence="1" type="ORF">GALL_223230</name>
</gene>
<dbReference type="InterPro" id="IPR046239">
    <property type="entry name" value="DUF6272"/>
</dbReference>
<reference evidence="1" key="1">
    <citation type="submission" date="2016-10" db="EMBL/GenBank/DDBJ databases">
        <title>Sequence of Gallionella enrichment culture.</title>
        <authorList>
            <person name="Poehlein A."/>
            <person name="Muehling M."/>
            <person name="Daniel R."/>
        </authorList>
    </citation>
    <scope>NUCLEOTIDE SEQUENCE</scope>
</reference>
<accession>A0A1J5RUI4</accession>
<dbReference type="AlphaFoldDB" id="A0A1J5RUI4"/>
<organism evidence="1">
    <name type="scientific">mine drainage metagenome</name>
    <dbReference type="NCBI Taxonomy" id="410659"/>
    <lineage>
        <taxon>unclassified sequences</taxon>
        <taxon>metagenomes</taxon>
        <taxon>ecological metagenomes</taxon>
    </lineage>
</organism>
<proteinExistence type="predicted"/>
<sequence>MTNLDLFEIKKSFQRDGTLICFAGPFSHSIIEELGNAVRRYLETEQVGKASMMDVFSIFIEQTQNVRNYAASKAAAGDANPEYNQGIVVIGKSDSHYQVSAGNLVETGDIGKCVALLDRLRSMDKAALKALYKERLRAEPIPGRGPGLGLIDMARKSAIPLEYLLRRIDDRYSFFSVRATV</sequence>
<evidence type="ECO:0000313" key="1">
    <source>
        <dbReference type="EMBL" id="OIQ95647.1"/>
    </source>
</evidence>
<dbReference type="EMBL" id="MLJW01000162">
    <property type="protein sequence ID" value="OIQ95647.1"/>
    <property type="molecule type" value="Genomic_DNA"/>
</dbReference>